<evidence type="ECO:0000259" key="2">
    <source>
        <dbReference type="PROSITE" id="PS51898"/>
    </source>
</evidence>
<dbReference type="InterPro" id="IPR011010">
    <property type="entry name" value="DNA_brk_join_enz"/>
</dbReference>
<organism evidence="3 4">
    <name type="scientific">Flavobacterium zepuense</name>
    <dbReference type="NCBI Taxonomy" id="2593302"/>
    <lineage>
        <taxon>Bacteria</taxon>
        <taxon>Pseudomonadati</taxon>
        <taxon>Bacteroidota</taxon>
        <taxon>Flavobacteriia</taxon>
        <taxon>Flavobacteriales</taxon>
        <taxon>Flavobacteriaceae</taxon>
        <taxon>Flavobacterium</taxon>
    </lineage>
</organism>
<dbReference type="InterPro" id="IPR050090">
    <property type="entry name" value="Tyrosine_recombinase_XerCD"/>
</dbReference>
<evidence type="ECO:0000313" key="4">
    <source>
        <dbReference type="Proteomes" id="UP000320643"/>
    </source>
</evidence>
<dbReference type="Pfam" id="PF00589">
    <property type="entry name" value="Phage_integrase"/>
    <property type="match status" value="1"/>
</dbReference>
<dbReference type="PANTHER" id="PTHR30349">
    <property type="entry name" value="PHAGE INTEGRASE-RELATED"/>
    <property type="match status" value="1"/>
</dbReference>
<keyword evidence="4" id="KW-1185">Reference proteome</keyword>
<comment type="caution">
    <text evidence="3">The sequence shown here is derived from an EMBL/GenBank/DDBJ whole genome shotgun (WGS) entry which is preliminary data.</text>
</comment>
<evidence type="ECO:0000256" key="1">
    <source>
        <dbReference type="ARBA" id="ARBA00023172"/>
    </source>
</evidence>
<dbReference type="InterPro" id="IPR013762">
    <property type="entry name" value="Integrase-like_cat_sf"/>
</dbReference>
<reference evidence="3 4" key="1">
    <citation type="submission" date="2019-07" db="EMBL/GenBank/DDBJ databases">
        <title>Flavobacterium sp. nov., isolated from glacier ice.</title>
        <authorList>
            <person name="Liu Q."/>
            <person name="Xin Y.-H."/>
        </authorList>
    </citation>
    <scope>NUCLEOTIDE SEQUENCE [LARGE SCALE GENOMIC DNA]</scope>
    <source>
        <strain evidence="3 4">ZT4R6</strain>
    </source>
</reference>
<dbReference type="PANTHER" id="PTHR30349:SF86">
    <property type="entry name" value="INTEGRASE_RECOMBINASE AQ_AA09-RELATED"/>
    <property type="match status" value="1"/>
</dbReference>
<name>A0A552UTA3_9FLAO</name>
<evidence type="ECO:0000313" key="3">
    <source>
        <dbReference type="EMBL" id="TRW21461.1"/>
    </source>
</evidence>
<protein>
    <submittedName>
        <fullName evidence="3">Tyrosine-type recombinase/integrase</fullName>
    </submittedName>
</protein>
<dbReference type="EMBL" id="VJVZ01000019">
    <property type="protein sequence ID" value="TRW21461.1"/>
    <property type="molecule type" value="Genomic_DNA"/>
</dbReference>
<dbReference type="CDD" id="cd00397">
    <property type="entry name" value="DNA_BRE_C"/>
    <property type="match status" value="1"/>
</dbReference>
<dbReference type="SUPFAM" id="SSF56349">
    <property type="entry name" value="DNA breaking-rejoining enzymes"/>
    <property type="match status" value="1"/>
</dbReference>
<sequence>MKIITLTEYLKQHHTTQTAAAYNYTITHFLKLHPKAKRYKYQQLVNYFAEVNQQYQNIQTRIKILSAIKRYYSYLVFTEQREDHPCKTLTMKKGSSQAIQLQDLFSSSELEQLTQRENRYKLLESRNKILLGLLIYQGLTSDEIIRLDVDNIDLDIGTIDIKGSKKLNRRTLTLQGNQIQPLYRYINETRPAMQMVKTDKLILNKLGKPITVDGISAMIEPLNVLFPDRPLHPRSIRMSVISNWLNEKKLPLEHVQELAGHKWPSTTEKYIKMDTLKQRELINKFFPL</sequence>
<gene>
    <name evidence="3" type="ORF">FMM05_20125</name>
</gene>
<dbReference type="Proteomes" id="UP000320643">
    <property type="component" value="Unassembled WGS sequence"/>
</dbReference>
<dbReference type="PROSITE" id="PS51898">
    <property type="entry name" value="TYR_RECOMBINASE"/>
    <property type="match status" value="1"/>
</dbReference>
<dbReference type="GO" id="GO:0015074">
    <property type="term" value="P:DNA integration"/>
    <property type="evidence" value="ECO:0007669"/>
    <property type="project" value="InterPro"/>
</dbReference>
<accession>A0A552UTA3</accession>
<dbReference type="Gene3D" id="1.10.443.10">
    <property type="entry name" value="Intergrase catalytic core"/>
    <property type="match status" value="1"/>
</dbReference>
<feature type="domain" description="Tyr recombinase" evidence="2">
    <location>
        <begin position="100"/>
        <end position="283"/>
    </location>
</feature>
<dbReference type="GO" id="GO:0006310">
    <property type="term" value="P:DNA recombination"/>
    <property type="evidence" value="ECO:0007669"/>
    <property type="project" value="UniProtKB-KW"/>
</dbReference>
<dbReference type="AlphaFoldDB" id="A0A552UTA3"/>
<dbReference type="InterPro" id="IPR002104">
    <property type="entry name" value="Integrase_catalytic"/>
</dbReference>
<keyword evidence="1" id="KW-0233">DNA recombination</keyword>
<proteinExistence type="predicted"/>
<dbReference type="GO" id="GO:0003677">
    <property type="term" value="F:DNA binding"/>
    <property type="evidence" value="ECO:0007669"/>
    <property type="project" value="InterPro"/>
</dbReference>
<dbReference type="OrthoDB" id="1407105at2"/>
<dbReference type="RefSeq" id="WP_143375226.1">
    <property type="nucleotide sequence ID" value="NZ_VJVZ01000019.1"/>
</dbReference>